<dbReference type="VEuPathDB" id="FungiDB:RO3G_17460"/>
<dbReference type="RefSeq" id="XP_067528144.1">
    <property type="nucleotide sequence ID" value="XM_067672043.1"/>
</dbReference>
<name>I1CWB8_RHIO9</name>
<accession>I1CWB8</accession>
<sequence>MSRRVATPISVPSNAPKRARISMSIAGSSSTVVPASVPASVVPVPAPAFVSAPAPAPTSASAPVPASALAPAPASASVPVAGFSSFTTPRLESSVGAEAIRAASGFAPDIMAAQIQQLTQLLQQQQQQQQQRASEAEVDQAKKECSSYLAEYYRDYVVGRRSEFDLDVTFAHKNNRKVKALLSEQVRKHRRFDLLTTSQIHTIIRSKYSYLMSKAKGKTVVSTKTTCRSRKLSNRRSIYMANPSAFDARFPFAGKILTVDWTSDEEDGPEDANGRTFVVKRPSFRSNEFIALKYSSFERANSGQLYGNTDITVEPVYW</sequence>
<reference evidence="2 3" key="1">
    <citation type="journal article" date="2009" name="PLoS Genet.">
        <title>Genomic analysis of the basal lineage fungus Rhizopus oryzae reveals a whole-genome duplication.</title>
        <authorList>
            <person name="Ma L.-J."/>
            <person name="Ibrahim A.S."/>
            <person name="Skory C."/>
            <person name="Grabherr M.G."/>
            <person name="Burger G."/>
            <person name="Butler M."/>
            <person name="Elias M."/>
            <person name="Idnurm A."/>
            <person name="Lang B.F."/>
            <person name="Sone T."/>
            <person name="Abe A."/>
            <person name="Calvo S.E."/>
            <person name="Corrochano L.M."/>
            <person name="Engels R."/>
            <person name="Fu J."/>
            <person name="Hansberg W."/>
            <person name="Kim J.-M."/>
            <person name="Kodira C.D."/>
            <person name="Koehrsen M.J."/>
            <person name="Liu B."/>
            <person name="Miranda-Saavedra D."/>
            <person name="O'Leary S."/>
            <person name="Ortiz-Castellanos L."/>
            <person name="Poulter R."/>
            <person name="Rodriguez-Romero J."/>
            <person name="Ruiz-Herrera J."/>
            <person name="Shen Y.-Q."/>
            <person name="Zeng Q."/>
            <person name="Galagan J."/>
            <person name="Birren B.W."/>
            <person name="Cuomo C.A."/>
            <person name="Wickes B.L."/>
        </authorList>
    </citation>
    <scope>NUCLEOTIDE SEQUENCE [LARGE SCALE GENOMIC DNA]</scope>
    <source>
        <strain evidence="3">RA 99-880 / ATCC MYA-4621 / FGSC 9543 / NRRL 43880</strain>
    </source>
</reference>
<dbReference type="AlphaFoldDB" id="I1CWB8"/>
<organism evidence="2 3">
    <name type="scientific">Rhizopus delemar (strain RA 99-880 / ATCC MYA-4621 / FGSC 9543 / NRRL 43880)</name>
    <name type="common">Mucormycosis agent</name>
    <name type="synonym">Rhizopus arrhizus var. delemar</name>
    <dbReference type="NCBI Taxonomy" id="246409"/>
    <lineage>
        <taxon>Eukaryota</taxon>
        <taxon>Fungi</taxon>
        <taxon>Fungi incertae sedis</taxon>
        <taxon>Mucoromycota</taxon>
        <taxon>Mucoromycotina</taxon>
        <taxon>Mucoromycetes</taxon>
        <taxon>Mucorales</taxon>
        <taxon>Mucorineae</taxon>
        <taxon>Rhizopodaceae</taxon>
        <taxon>Rhizopus</taxon>
    </lineage>
</organism>
<evidence type="ECO:0000256" key="1">
    <source>
        <dbReference type="SAM" id="Coils"/>
    </source>
</evidence>
<dbReference type="Proteomes" id="UP000009138">
    <property type="component" value="Unassembled WGS sequence"/>
</dbReference>
<evidence type="ECO:0000313" key="2">
    <source>
        <dbReference type="EMBL" id="EIE92748.1"/>
    </source>
</evidence>
<keyword evidence="3" id="KW-1185">Reference proteome</keyword>
<gene>
    <name evidence="2" type="ORF">RO3G_17460</name>
</gene>
<evidence type="ECO:0000313" key="3">
    <source>
        <dbReference type="Proteomes" id="UP000009138"/>
    </source>
</evidence>
<proteinExistence type="predicted"/>
<dbReference type="InParanoid" id="I1CWB8"/>
<protein>
    <submittedName>
        <fullName evidence="2">Uncharacterized protein</fullName>
    </submittedName>
</protein>
<dbReference type="EMBL" id="GG669560">
    <property type="protein sequence ID" value="EIE92748.1"/>
    <property type="molecule type" value="Genomic_DNA"/>
</dbReference>
<feature type="coiled-coil region" evidence="1">
    <location>
        <begin position="111"/>
        <end position="144"/>
    </location>
</feature>
<keyword evidence="1" id="KW-0175">Coiled coil</keyword>
<dbReference type="GeneID" id="93624424"/>